<keyword evidence="2" id="KW-1133">Transmembrane helix</keyword>
<feature type="transmembrane region" description="Helical" evidence="2">
    <location>
        <begin position="88"/>
        <end position="109"/>
    </location>
</feature>
<protein>
    <submittedName>
        <fullName evidence="3">Uncharacterized protein</fullName>
    </submittedName>
</protein>
<evidence type="ECO:0000313" key="3">
    <source>
        <dbReference type="EMBL" id="RGP66077.1"/>
    </source>
</evidence>
<evidence type="ECO:0000313" key="4">
    <source>
        <dbReference type="Proteomes" id="UP000266152"/>
    </source>
</evidence>
<sequence length="409" mass="44885">MATEGQSPEEVSGQSAFWILTSLAAAAVVLPSTSSRMTGRDLFGGNIDLVRCIPGVALLDGICDLVLLSISTYRVLRAPKPAQRLRRALPNVSVVTAKLMLSVITVFPLTIKAFSLEGVPATQFCAFCFFFASTTRLLVDVCSLEPEEPFIPPNVGDDALGGVDLIALLFQSPFQFWIWYNITLSAEFQLSDNFYIICTWSTLVCSMLLTIQLIIWLMYVASRRRFDISASPHVVPVRASWLFIVAMAAVRKRDSHEHRQPQSQATIPPPPDITGRFAQAISSIIWAILLSITVAKALRLIGKLVVSRTDTAETTEALPEAGEGPIDDLQRSTEAGRKEEKPSVNPAGSWLGRMGVIIDRWLVRFVLLQSTADVTITLTVFNLITTVIYYLVYFDGTGTVNPGWTSVLG</sequence>
<feature type="transmembrane region" description="Helical" evidence="2">
    <location>
        <begin position="16"/>
        <end position="33"/>
    </location>
</feature>
<feature type="transmembrane region" description="Helical" evidence="2">
    <location>
        <begin position="361"/>
        <end position="392"/>
    </location>
</feature>
<dbReference type="AlphaFoldDB" id="A0A395S1F6"/>
<feature type="transmembrane region" description="Helical" evidence="2">
    <location>
        <begin position="277"/>
        <end position="298"/>
    </location>
</feature>
<proteinExistence type="predicted"/>
<feature type="transmembrane region" description="Helical" evidence="2">
    <location>
        <begin position="159"/>
        <end position="182"/>
    </location>
</feature>
<comment type="caution">
    <text evidence="3">The sequence shown here is derived from an EMBL/GenBank/DDBJ whole genome shotgun (WGS) entry which is preliminary data.</text>
</comment>
<keyword evidence="2" id="KW-0812">Transmembrane</keyword>
<reference evidence="3 4" key="1">
    <citation type="journal article" date="2018" name="PLoS Pathog.">
        <title>Evolution of structural diversity of trichothecenes, a family of toxins produced by plant pathogenic and entomopathogenic fungi.</title>
        <authorList>
            <person name="Proctor R.H."/>
            <person name="McCormick S.P."/>
            <person name="Kim H.S."/>
            <person name="Cardoza R.E."/>
            <person name="Stanley A.M."/>
            <person name="Lindo L."/>
            <person name="Kelly A."/>
            <person name="Brown D.W."/>
            <person name="Lee T."/>
            <person name="Vaughan M.M."/>
            <person name="Alexander N.J."/>
            <person name="Busman M."/>
            <person name="Gutierrez S."/>
        </authorList>
    </citation>
    <scope>NUCLEOTIDE SEQUENCE [LARGE SCALE GENOMIC DNA]</scope>
    <source>
        <strain evidence="3 4">NRRL 3299</strain>
    </source>
</reference>
<evidence type="ECO:0000256" key="2">
    <source>
        <dbReference type="SAM" id="Phobius"/>
    </source>
</evidence>
<keyword evidence="4" id="KW-1185">Reference proteome</keyword>
<organism evidence="3 4">
    <name type="scientific">Fusarium sporotrichioides</name>
    <dbReference type="NCBI Taxonomy" id="5514"/>
    <lineage>
        <taxon>Eukaryota</taxon>
        <taxon>Fungi</taxon>
        <taxon>Dikarya</taxon>
        <taxon>Ascomycota</taxon>
        <taxon>Pezizomycotina</taxon>
        <taxon>Sordariomycetes</taxon>
        <taxon>Hypocreomycetidae</taxon>
        <taxon>Hypocreales</taxon>
        <taxon>Nectriaceae</taxon>
        <taxon>Fusarium</taxon>
    </lineage>
</organism>
<accession>A0A395S1F6</accession>
<feature type="transmembrane region" description="Helical" evidence="2">
    <location>
        <begin position="194"/>
        <end position="221"/>
    </location>
</feature>
<dbReference type="EMBL" id="PXOF01000097">
    <property type="protein sequence ID" value="RGP66077.1"/>
    <property type="molecule type" value="Genomic_DNA"/>
</dbReference>
<gene>
    <name evidence="3" type="ORF">FSPOR_6903</name>
</gene>
<feature type="compositionally biased region" description="Basic and acidic residues" evidence="1">
    <location>
        <begin position="328"/>
        <end position="342"/>
    </location>
</feature>
<keyword evidence="2" id="KW-0472">Membrane</keyword>
<feature type="region of interest" description="Disordered" evidence="1">
    <location>
        <begin position="314"/>
        <end position="346"/>
    </location>
</feature>
<name>A0A395S1F6_FUSSP</name>
<evidence type="ECO:0000256" key="1">
    <source>
        <dbReference type="SAM" id="MobiDB-lite"/>
    </source>
</evidence>
<dbReference type="Proteomes" id="UP000266152">
    <property type="component" value="Unassembled WGS sequence"/>
</dbReference>